<evidence type="ECO:0000313" key="3">
    <source>
        <dbReference type="Proteomes" id="UP000305131"/>
    </source>
</evidence>
<organism evidence="2 3">
    <name type="scientific">Xanthobacter autotrophicus</name>
    <dbReference type="NCBI Taxonomy" id="280"/>
    <lineage>
        <taxon>Bacteria</taxon>
        <taxon>Pseudomonadati</taxon>
        <taxon>Pseudomonadota</taxon>
        <taxon>Alphaproteobacteria</taxon>
        <taxon>Hyphomicrobiales</taxon>
        <taxon>Xanthobacteraceae</taxon>
        <taxon>Xanthobacter</taxon>
    </lineage>
</organism>
<dbReference type="Proteomes" id="UP000305131">
    <property type="component" value="Unassembled WGS sequence"/>
</dbReference>
<sequence length="190" mass="22107">MGDYSNDSAAARENLEKFSTLWRDKEQRDKEIKRKLGRVAKEARQRDPLERRRDKTRERVARYRAAHKGTWAPRPVDLDRLRDEAQALRQWLEQSGQRQAQLRARAKEIMTSRALYTSHLALTGEEPTHRQLSEALSAKTGTAFTIRQGQRLLDTIHMLEDAGVWKPLPSRRDEIVLPDEVSKLLEDLDL</sequence>
<dbReference type="GeneID" id="95772178"/>
<comment type="caution">
    <text evidence="2">The sequence shown here is derived from an EMBL/GenBank/DDBJ whole genome shotgun (WGS) entry which is preliminary data.</text>
</comment>
<dbReference type="AlphaFoldDB" id="A0A6C1KY45"/>
<gene>
    <name evidence="2" type="ORF">FBQ73_01725</name>
</gene>
<proteinExistence type="predicted"/>
<evidence type="ECO:0000313" key="2">
    <source>
        <dbReference type="EMBL" id="TLX44793.1"/>
    </source>
</evidence>
<dbReference type="EMBL" id="VAUP01000004">
    <property type="protein sequence ID" value="TLX44793.1"/>
    <property type="molecule type" value="Genomic_DNA"/>
</dbReference>
<reference evidence="2 3" key="1">
    <citation type="submission" date="2019-05" db="EMBL/GenBank/DDBJ databases">
        <authorList>
            <person name="Zhou X."/>
        </authorList>
    </citation>
    <scope>NUCLEOTIDE SEQUENCE [LARGE SCALE GENOMIC DNA]</scope>
    <source>
        <strain evidence="2 3">DSM 432</strain>
    </source>
</reference>
<accession>A0A6C1KY45</accession>
<feature type="region of interest" description="Disordered" evidence="1">
    <location>
        <begin position="33"/>
        <end position="59"/>
    </location>
</feature>
<protein>
    <submittedName>
        <fullName evidence="2">Uncharacterized protein</fullName>
    </submittedName>
</protein>
<name>A0A6C1KY45_XANAU</name>
<evidence type="ECO:0000256" key="1">
    <source>
        <dbReference type="SAM" id="MobiDB-lite"/>
    </source>
</evidence>
<dbReference type="RefSeq" id="WP_138397794.1">
    <property type="nucleotide sequence ID" value="NZ_JBAFVI010000009.1"/>
</dbReference>